<feature type="compositionally biased region" description="Basic residues" evidence="1">
    <location>
        <begin position="17"/>
        <end position="28"/>
    </location>
</feature>
<accession>A0A9Q1F366</accession>
<feature type="compositionally biased region" description="Pro residues" evidence="1">
    <location>
        <begin position="113"/>
        <end position="122"/>
    </location>
</feature>
<evidence type="ECO:0000313" key="3">
    <source>
        <dbReference type="Proteomes" id="UP001152622"/>
    </source>
</evidence>
<organism evidence="2 3">
    <name type="scientific">Synaphobranchus kaupii</name>
    <name type="common">Kaup's arrowtooth eel</name>
    <dbReference type="NCBI Taxonomy" id="118154"/>
    <lineage>
        <taxon>Eukaryota</taxon>
        <taxon>Metazoa</taxon>
        <taxon>Chordata</taxon>
        <taxon>Craniata</taxon>
        <taxon>Vertebrata</taxon>
        <taxon>Euteleostomi</taxon>
        <taxon>Actinopterygii</taxon>
        <taxon>Neopterygii</taxon>
        <taxon>Teleostei</taxon>
        <taxon>Anguilliformes</taxon>
        <taxon>Synaphobranchidae</taxon>
        <taxon>Synaphobranchus</taxon>
    </lineage>
</organism>
<name>A0A9Q1F366_SYNKA</name>
<feature type="region of interest" description="Disordered" evidence="1">
    <location>
        <begin position="1"/>
        <end position="43"/>
    </location>
</feature>
<comment type="caution">
    <text evidence="2">The sequence shown here is derived from an EMBL/GenBank/DDBJ whole genome shotgun (WGS) entry which is preliminary data.</text>
</comment>
<evidence type="ECO:0000313" key="2">
    <source>
        <dbReference type="EMBL" id="KAJ8350154.1"/>
    </source>
</evidence>
<evidence type="ECO:0000256" key="1">
    <source>
        <dbReference type="SAM" id="MobiDB-lite"/>
    </source>
</evidence>
<keyword evidence="3" id="KW-1185">Reference proteome</keyword>
<feature type="region of interest" description="Disordered" evidence="1">
    <location>
        <begin position="106"/>
        <end position="132"/>
    </location>
</feature>
<sequence>MSHPATTCAGRGTDMRKRSRRRMRKKRWSSMSGAQSKDNGGTACWGEEALRINRRSRFEQAICCARAAGYNRTLTQSAAVRTAPQDTLPHPPLSRDWPSAPCLLTQGATLLPPRTPSDPPALAPSQIPSVSS</sequence>
<dbReference type="AlphaFoldDB" id="A0A9Q1F366"/>
<gene>
    <name evidence="2" type="ORF">SKAU_G00252840</name>
</gene>
<proteinExistence type="predicted"/>
<dbReference type="Proteomes" id="UP001152622">
    <property type="component" value="Chromosome 9"/>
</dbReference>
<reference evidence="2" key="1">
    <citation type="journal article" date="2023" name="Science">
        <title>Genome structures resolve the early diversification of teleost fishes.</title>
        <authorList>
            <person name="Parey E."/>
            <person name="Louis A."/>
            <person name="Montfort J."/>
            <person name="Bouchez O."/>
            <person name="Roques C."/>
            <person name="Iampietro C."/>
            <person name="Lluch J."/>
            <person name="Castinel A."/>
            <person name="Donnadieu C."/>
            <person name="Desvignes T."/>
            <person name="Floi Bucao C."/>
            <person name="Jouanno E."/>
            <person name="Wen M."/>
            <person name="Mejri S."/>
            <person name="Dirks R."/>
            <person name="Jansen H."/>
            <person name="Henkel C."/>
            <person name="Chen W.J."/>
            <person name="Zahm M."/>
            <person name="Cabau C."/>
            <person name="Klopp C."/>
            <person name="Thompson A.W."/>
            <person name="Robinson-Rechavi M."/>
            <person name="Braasch I."/>
            <person name="Lecointre G."/>
            <person name="Bobe J."/>
            <person name="Postlethwait J.H."/>
            <person name="Berthelot C."/>
            <person name="Roest Crollius H."/>
            <person name="Guiguen Y."/>
        </authorList>
    </citation>
    <scope>NUCLEOTIDE SEQUENCE</scope>
    <source>
        <strain evidence="2">WJC10195</strain>
    </source>
</reference>
<protein>
    <submittedName>
        <fullName evidence="2">Uncharacterized protein</fullName>
    </submittedName>
</protein>
<dbReference type="EMBL" id="JAINUF010000009">
    <property type="protein sequence ID" value="KAJ8350154.1"/>
    <property type="molecule type" value="Genomic_DNA"/>
</dbReference>